<reference evidence="1" key="1">
    <citation type="submission" date="2009-05" db="EMBL/GenBank/DDBJ databases">
        <authorList>
            <person name="Harkins D.M."/>
            <person name="DeShazer D."/>
            <person name="Woods D.E."/>
            <person name="Brinkac L.M."/>
            <person name="Brown K.A."/>
            <person name="Hung G.C."/>
            <person name="Tuanyok A."/>
            <person name="Zhang B."/>
            <person name="Nierman W.C."/>
        </authorList>
    </citation>
    <scope>NUCLEOTIDE SEQUENCE [LARGE SCALE GENOMIC DNA]</scope>
    <source>
        <strain evidence="1">1710a</strain>
    </source>
</reference>
<sequence>MAAFLLVMQEQGAIDPERFEKRLAKKLRKMRRKYGRR</sequence>
<gene>
    <name evidence="1" type="ORF">BURPS1710A_1870</name>
</gene>
<proteinExistence type="predicted"/>
<dbReference type="AlphaFoldDB" id="A0A0E1W927"/>
<name>A0A0E1W927_BURPE</name>
<evidence type="ECO:0000313" key="1">
    <source>
        <dbReference type="EMBL" id="EET06062.1"/>
    </source>
</evidence>
<protein>
    <submittedName>
        <fullName evidence="1">Uncharacterized protein</fullName>
    </submittedName>
</protein>
<organism evidence="1">
    <name type="scientific">Burkholderia pseudomallei 1710a</name>
    <dbReference type="NCBI Taxonomy" id="320371"/>
    <lineage>
        <taxon>Bacteria</taxon>
        <taxon>Pseudomonadati</taxon>
        <taxon>Pseudomonadota</taxon>
        <taxon>Betaproteobacteria</taxon>
        <taxon>Burkholderiales</taxon>
        <taxon>Burkholderiaceae</taxon>
        <taxon>Burkholderia</taxon>
        <taxon>pseudomallei group</taxon>
    </lineage>
</organism>
<dbReference type="HOGENOM" id="CLU_3341410_0_0_4"/>
<dbReference type="Proteomes" id="UP000001812">
    <property type="component" value="Chromosome I"/>
</dbReference>
<accession>A0A0E1W927</accession>
<dbReference type="EMBL" id="CM000832">
    <property type="protein sequence ID" value="EET06062.1"/>
    <property type="molecule type" value="Genomic_DNA"/>
</dbReference>